<dbReference type="Gene3D" id="2.170.130.10">
    <property type="entry name" value="TonB-dependent receptor, plug domain"/>
    <property type="match status" value="1"/>
</dbReference>
<comment type="caution">
    <text evidence="15">The sequence shown here is derived from an EMBL/GenBank/DDBJ whole genome shotgun (WGS) entry which is preliminary data.</text>
</comment>
<dbReference type="RefSeq" id="WP_121123137.1">
    <property type="nucleotide sequence ID" value="NZ_CP016604.1"/>
</dbReference>
<dbReference type="OrthoDB" id="9764669at2"/>
<keyword evidence="16" id="KW-1185">Reference proteome</keyword>
<evidence type="ECO:0000256" key="3">
    <source>
        <dbReference type="ARBA" id="ARBA00022452"/>
    </source>
</evidence>
<evidence type="ECO:0000313" key="15">
    <source>
        <dbReference type="EMBL" id="RKR71896.1"/>
    </source>
</evidence>
<proteinExistence type="inferred from homology"/>
<evidence type="ECO:0000259" key="13">
    <source>
        <dbReference type="Pfam" id="PF00593"/>
    </source>
</evidence>
<keyword evidence="2 10" id="KW-0813">Transport</keyword>
<dbReference type="InterPro" id="IPR037066">
    <property type="entry name" value="Plug_dom_sf"/>
</dbReference>
<dbReference type="Pfam" id="PF00593">
    <property type="entry name" value="TonB_dep_Rec_b-barrel"/>
    <property type="match status" value="1"/>
</dbReference>
<keyword evidence="3 10" id="KW-1134">Transmembrane beta strand</keyword>
<dbReference type="Gene3D" id="2.40.170.20">
    <property type="entry name" value="TonB-dependent receptor, beta-barrel domain"/>
    <property type="match status" value="1"/>
</dbReference>
<comment type="subcellular location">
    <subcellularLocation>
        <location evidence="1 10">Cell outer membrane</location>
        <topology evidence="1 10">Multi-pass membrane protein</topology>
    </subcellularLocation>
</comment>
<evidence type="ECO:0000256" key="7">
    <source>
        <dbReference type="ARBA" id="ARBA00023077"/>
    </source>
</evidence>
<evidence type="ECO:0000256" key="9">
    <source>
        <dbReference type="ARBA" id="ARBA00023237"/>
    </source>
</evidence>
<dbReference type="InterPro" id="IPR039426">
    <property type="entry name" value="TonB-dep_rcpt-like"/>
</dbReference>
<dbReference type="EMBL" id="RBJC01000006">
    <property type="protein sequence ID" value="RKR71896.1"/>
    <property type="molecule type" value="Genomic_DNA"/>
</dbReference>
<evidence type="ECO:0000256" key="2">
    <source>
        <dbReference type="ARBA" id="ARBA00022448"/>
    </source>
</evidence>
<feature type="signal peptide" evidence="12">
    <location>
        <begin position="1"/>
        <end position="21"/>
    </location>
</feature>
<dbReference type="GO" id="GO:0044718">
    <property type="term" value="P:siderophore transmembrane transport"/>
    <property type="evidence" value="ECO:0007669"/>
    <property type="project" value="TreeGrafter"/>
</dbReference>
<protein>
    <submittedName>
        <fullName evidence="15">Outer membrane receptor for ferrienterochelin and colicins</fullName>
    </submittedName>
</protein>
<feature type="domain" description="TonB-dependent receptor-like beta-barrel" evidence="13">
    <location>
        <begin position="269"/>
        <end position="654"/>
    </location>
</feature>
<evidence type="ECO:0000259" key="14">
    <source>
        <dbReference type="Pfam" id="PF07715"/>
    </source>
</evidence>
<dbReference type="PANTHER" id="PTHR30069:SF53">
    <property type="entry name" value="COLICIN I RECEPTOR-RELATED"/>
    <property type="match status" value="1"/>
</dbReference>
<reference evidence="15 16" key="1">
    <citation type="submission" date="2018-10" db="EMBL/GenBank/DDBJ databases">
        <title>Genomic Encyclopedia of Type Strains, Phase IV (KMG-IV): sequencing the most valuable type-strain genomes for metagenomic binning, comparative biology and taxonomic classification.</title>
        <authorList>
            <person name="Goeker M."/>
        </authorList>
    </citation>
    <scope>NUCLEOTIDE SEQUENCE [LARGE SCALE GENOMIC DNA]</scope>
    <source>
        <strain evidence="15 16">DSM 23800</strain>
    </source>
</reference>
<dbReference type="PROSITE" id="PS52016">
    <property type="entry name" value="TONB_DEPENDENT_REC_3"/>
    <property type="match status" value="1"/>
</dbReference>
<dbReference type="Proteomes" id="UP000280099">
    <property type="component" value="Unassembled WGS sequence"/>
</dbReference>
<evidence type="ECO:0000256" key="12">
    <source>
        <dbReference type="SAM" id="SignalP"/>
    </source>
</evidence>
<keyword evidence="15" id="KW-0675">Receptor</keyword>
<keyword evidence="6" id="KW-0406">Ion transport</keyword>
<evidence type="ECO:0000256" key="5">
    <source>
        <dbReference type="ARBA" id="ARBA00022729"/>
    </source>
</evidence>
<gene>
    <name evidence="15" type="ORF">DES31_1247</name>
</gene>
<dbReference type="AlphaFoldDB" id="A0A420XGK0"/>
<sequence length="686" mass="75579">MRYSTLSIAIMAGIFTTIANADTSDMATLDDIVVSASGTTQIAKNAPASVSIVQARDIANSPVTNVAEAIKSVPGVNISGSNVNSEDISIRGLSGDYTLMMTNGRRQNTRESRPNGNGGFESGFLPPLAAIQRIEVVRGPMSSLYGSDAMGGVVNVITKPIEDTWNGALSLGGIARQGSNGEQGNSSFFISGPLLGNKLGLQVYGSGNLRQEDAEVSGSNKVKNNDITSKLVFTPNDNHKVEFEVGKTKQEKTATPGLSQELTTNRAGSITRNLKQIVKNDRKHWVLTYFGTSDLFNSELSVYQEKAVRKTWNERLNSYDSRRPEITNTTVDGKLMIPVYNHFIVLGGQYQHAKLEDDSVENLVARRPVFMTKKEKAIQKALFLEDEISFTQDLLLTLGLRMDSHENYGTHWNPRAYLVYHLTPELTMKGGVAKAFRAPTIREISEDYITSTQGGAGVIYGNPDLKPETSWNQEIGIEYSNGQGISGGITLFNTEFKNKLISYQTFGTNGRPRVDDITGANLFVFDNIGKANIRGLELTGKFAILDNLNLALNYTYQRSKRKEEQLQGSRFNYDGYPLTNTPKHQFNSKADWQVTSTINTFIRYNYVGKRVWADQRTGYSGGPARYASAYSTIDLGANYQFGPNVLFNVGILNLTNERGDKVDASTGGNWSPVDSRRYWANVNLSF</sequence>
<evidence type="ECO:0000256" key="6">
    <source>
        <dbReference type="ARBA" id="ARBA00023065"/>
    </source>
</evidence>
<dbReference type="GO" id="GO:0015344">
    <property type="term" value="F:siderophore uptake transmembrane transporter activity"/>
    <property type="evidence" value="ECO:0007669"/>
    <property type="project" value="TreeGrafter"/>
</dbReference>
<name>A0A420XGK0_9PAST</name>
<evidence type="ECO:0000256" key="1">
    <source>
        <dbReference type="ARBA" id="ARBA00004571"/>
    </source>
</evidence>
<keyword evidence="7 11" id="KW-0798">TonB box</keyword>
<dbReference type="GO" id="GO:0009279">
    <property type="term" value="C:cell outer membrane"/>
    <property type="evidence" value="ECO:0007669"/>
    <property type="project" value="UniProtKB-SubCell"/>
</dbReference>
<keyword evidence="5 12" id="KW-0732">Signal</keyword>
<dbReference type="InterPro" id="IPR000531">
    <property type="entry name" value="Beta-barrel_TonB"/>
</dbReference>
<evidence type="ECO:0000256" key="11">
    <source>
        <dbReference type="RuleBase" id="RU003357"/>
    </source>
</evidence>
<comment type="similarity">
    <text evidence="10 11">Belongs to the TonB-dependent receptor family.</text>
</comment>
<dbReference type="PANTHER" id="PTHR30069">
    <property type="entry name" value="TONB-DEPENDENT OUTER MEMBRANE RECEPTOR"/>
    <property type="match status" value="1"/>
</dbReference>
<dbReference type="Pfam" id="PF07715">
    <property type="entry name" value="Plug"/>
    <property type="match status" value="1"/>
</dbReference>
<evidence type="ECO:0000256" key="4">
    <source>
        <dbReference type="ARBA" id="ARBA00022692"/>
    </source>
</evidence>
<dbReference type="InterPro" id="IPR012910">
    <property type="entry name" value="Plug_dom"/>
</dbReference>
<feature type="domain" description="TonB-dependent receptor plug" evidence="14">
    <location>
        <begin position="44"/>
        <end position="153"/>
    </location>
</feature>
<keyword evidence="9 10" id="KW-0998">Cell outer membrane</keyword>
<keyword evidence="4 10" id="KW-0812">Transmembrane</keyword>
<dbReference type="SUPFAM" id="SSF56935">
    <property type="entry name" value="Porins"/>
    <property type="match status" value="1"/>
</dbReference>
<dbReference type="InterPro" id="IPR036942">
    <property type="entry name" value="Beta-barrel_TonB_sf"/>
</dbReference>
<keyword evidence="8 10" id="KW-0472">Membrane</keyword>
<feature type="chain" id="PRO_5019255626" evidence="12">
    <location>
        <begin position="22"/>
        <end position="686"/>
    </location>
</feature>
<evidence type="ECO:0000256" key="8">
    <source>
        <dbReference type="ARBA" id="ARBA00023136"/>
    </source>
</evidence>
<evidence type="ECO:0000256" key="10">
    <source>
        <dbReference type="PROSITE-ProRule" id="PRU01360"/>
    </source>
</evidence>
<accession>A0A420XGK0</accession>
<organism evidence="15 16">
    <name type="scientific">Otariodibacter oris</name>
    <dbReference type="NCBI Taxonomy" id="1032623"/>
    <lineage>
        <taxon>Bacteria</taxon>
        <taxon>Pseudomonadati</taxon>
        <taxon>Pseudomonadota</taxon>
        <taxon>Gammaproteobacteria</taxon>
        <taxon>Pasteurellales</taxon>
        <taxon>Pasteurellaceae</taxon>
        <taxon>Otariodibacter</taxon>
    </lineage>
</organism>
<evidence type="ECO:0000313" key="16">
    <source>
        <dbReference type="Proteomes" id="UP000280099"/>
    </source>
</evidence>
<dbReference type="CDD" id="cd01347">
    <property type="entry name" value="ligand_gated_channel"/>
    <property type="match status" value="1"/>
</dbReference>